<reference evidence="1 2" key="2">
    <citation type="journal article" date="2011" name="Stand. Genomic Sci.">
        <title>Complete genome sequence of Desulfurococcus mucosus type strain (O7/1).</title>
        <authorList>
            <person name="Wirth R."/>
            <person name="Chertkov O."/>
            <person name="Held B."/>
            <person name="Lapidus A."/>
            <person name="Nolan M."/>
            <person name="Lucas S."/>
            <person name="Hammon N."/>
            <person name="Deshpande S."/>
            <person name="Cheng J.F."/>
            <person name="Tapia R."/>
            <person name="Han C."/>
            <person name="Goodwin L."/>
            <person name="Pitluck S."/>
            <person name="Liolios K."/>
            <person name="Ioanna P."/>
            <person name="Ivanova N."/>
            <person name="Mavromatis K."/>
            <person name="Mikhailova N."/>
            <person name="Pati A."/>
            <person name="Chen A."/>
            <person name="Palaniappan K."/>
            <person name="Land M."/>
            <person name="Hauser L."/>
            <person name="Chang Y.J."/>
            <person name="Jeffries C.D."/>
            <person name="Bilek Y."/>
            <person name="Hader T."/>
            <person name="Rohde M."/>
            <person name="Spring S."/>
            <person name="Sikorski J."/>
            <person name="Goker M."/>
            <person name="Woyke T."/>
            <person name="Bristow J."/>
            <person name="Eisen J.A."/>
            <person name="Markowitz V."/>
            <person name="Hugenholtz P."/>
            <person name="Kyrpides N.C."/>
            <person name="Klenk H.P."/>
        </authorList>
    </citation>
    <scope>NUCLEOTIDE SEQUENCE [LARGE SCALE GENOMIC DNA]</scope>
    <source>
        <strain evidence="2">ATCC 35584 / DSM 2162 / JCM 9187 / O7/1</strain>
    </source>
</reference>
<evidence type="ECO:0000313" key="1">
    <source>
        <dbReference type="EMBL" id="ADV64471.1"/>
    </source>
</evidence>
<gene>
    <name evidence="1" type="ordered locus">Desmu_0152</name>
</gene>
<dbReference type="HOGENOM" id="CLU_2140099_0_0_2"/>
<dbReference type="OrthoDB" id="380040at2157"/>
<sequence>MLVLSLRKLDEAVGRFIEEAVVEGCRILVTDAETIRLLRVSNMLGSMRHLEIVVFNRGNPEEESLRIIAVYTPSEAYICDQRGSLNPLSRVLRKLGIPVKVCEDEHPRGSDM</sequence>
<accession>E8R738</accession>
<dbReference type="eggNOG" id="arCOG10613">
    <property type="taxonomic scope" value="Archaea"/>
</dbReference>
<dbReference type="STRING" id="765177.Desmu_0152"/>
<dbReference type="AlphaFoldDB" id="E8R738"/>
<evidence type="ECO:0000313" key="2">
    <source>
        <dbReference type="Proteomes" id="UP000001068"/>
    </source>
</evidence>
<name>E8R738_DESM0</name>
<keyword evidence="2" id="KW-1185">Reference proteome</keyword>
<protein>
    <submittedName>
        <fullName evidence="1">Uncharacterized protein</fullName>
    </submittedName>
</protein>
<dbReference type="KEGG" id="dmu:Desmu_0152"/>
<dbReference type="Proteomes" id="UP000001068">
    <property type="component" value="Chromosome"/>
</dbReference>
<reference evidence="2" key="1">
    <citation type="submission" date="2010-11" db="EMBL/GenBank/DDBJ databases">
        <title>The complete genome of Desulfurococcus mucosus DSM 2162.</title>
        <authorList>
            <consortium name="US DOE Joint Genome Institute (JGI-PGF)"/>
            <person name="Lucas S."/>
            <person name="Copeland A."/>
            <person name="Lapidus A."/>
            <person name="Bruce D."/>
            <person name="Goodwin L."/>
            <person name="Pitluck S."/>
            <person name="Kyrpides N."/>
            <person name="Mavromatis K."/>
            <person name="Pagani I."/>
            <person name="Ivanova N."/>
            <person name="Ovchinnikova G."/>
            <person name="Chertkov O."/>
            <person name="Held B."/>
            <person name="Brettin T."/>
            <person name="Detter J.C."/>
            <person name="Tapia R."/>
            <person name="Han C."/>
            <person name="Land M."/>
            <person name="Hauser L."/>
            <person name="Markowitz V."/>
            <person name="Cheng J.-F."/>
            <person name="Hugenholtz P."/>
            <person name="Woyke T."/>
            <person name="Wu D."/>
            <person name="Wirth R."/>
            <person name="Bilek Y."/>
            <person name="Hader T."/>
            <person name="Klenk H.-P."/>
            <person name="Eisen J.A."/>
        </authorList>
    </citation>
    <scope>NUCLEOTIDE SEQUENCE [LARGE SCALE GENOMIC DNA]</scope>
    <source>
        <strain evidence="2">ATCC 35584 / DSM 2162 / JCM 9187 / O7/1</strain>
    </source>
</reference>
<dbReference type="GeneID" id="10152840"/>
<dbReference type="EMBL" id="CP002363">
    <property type="protein sequence ID" value="ADV64471.1"/>
    <property type="molecule type" value="Genomic_DNA"/>
</dbReference>
<organism evidence="1 2">
    <name type="scientific">Desulfurococcus mucosus (strain ATCC 35584 / DSM 2162 / JCM 9187 / O7/1)</name>
    <dbReference type="NCBI Taxonomy" id="765177"/>
    <lineage>
        <taxon>Archaea</taxon>
        <taxon>Thermoproteota</taxon>
        <taxon>Thermoprotei</taxon>
        <taxon>Desulfurococcales</taxon>
        <taxon>Desulfurococcaceae</taxon>
        <taxon>Desulfurococcus</taxon>
    </lineage>
</organism>
<dbReference type="RefSeq" id="WP_013561693.1">
    <property type="nucleotide sequence ID" value="NC_014961.1"/>
</dbReference>
<proteinExistence type="predicted"/>